<evidence type="ECO:0000256" key="1">
    <source>
        <dbReference type="SAM" id="MobiDB-lite"/>
    </source>
</evidence>
<feature type="transmembrane region" description="Helical" evidence="2">
    <location>
        <begin position="92"/>
        <end position="111"/>
    </location>
</feature>
<dbReference type="EMBL" id="VLJV01000001">
    <property type="protein sequence ID" value="TWH20630.1"/>
    <property type="molecule type" value="Genomic_DNA"/>
</dbReference>
<feature type="compositionally biased region" description="Basic and acidic residues" evidence="1">
    <location>
        <begin position="229"/>
        <end position="249"/>
    </location>
</feature>
<dbReference type="Proteomes" id="UP000317303">
    <property type="component" value="Unassembled WGS sequence"/>
</dbReference>
<gene>
    <name evidence="4" type="ORF">JD82_02477</name>
</gene>
<feature type="compositionally biased region" description="Pro residues" evidence="1">
    <location>
        <begin position="349"/>
        <end position="365"/>
    </location>
</feature>
<name>A0A660CAL5_9PSEU</name>
<feature type="compositionally biased region" description="Basic and acidic residues" evidence="1">
    <location>
        <begin position="314"/>
        <end position="323"/>
    </location>
</feature>
<evidence type="ECO:0000256" key="2">
    <source>
        <dbReference type="SAM" id="Phobius"/>
    </source>
</evidence>
<feature type="domain" description="DUF6542" evidence="3">
    <location>
        <begin position="33"/>
        <end position="153"/>
    </location>
</feature>
<accession>A0A660CAL5</accession>
<feature type="compositionally biased region" description="Low complexity" evidence="1">
    <location>
        <begin position="208"/>
        <end position="226"/>
    </location>
</feature>
<feature type="transmembrane region" description="Helical" evidence="2">
    <location>
        <begin position="131"/>
        <end position="150"/>
    </location>
</feature>
<evidence type="ECO:0000313" key="5">
    <source>
        <dbReference type="Proteomes" id="UP000317303"/>
    </source>
</evidence>
<dbReference type="RefSeq" id="WP_030531780.1">
    <property type="nucleotide sequence ID" value="NZ_JOIJ01000005.1"/>
</dbReference>
<evidence type="ECO:0000259" key="3">
    <source>
        <dbReference type="Pfam" id="PF20177"/>
    </source>
</evidence>
<sequence>MTATRDRRSDPDAANEDAPITWEERPVIGARRGLPWWGAVLLALGTAVVGAVLATLLTDGLGLPFQLIYLVGCLAAVATVQRRNLFGPMVQPPLVMAVTVPVIVLTVSSLPESNDTLANVFAVSTPLINSFPVMAIATALTVALGVYRIYRERDPDLPSKNDKRGTKGSDKGDKGSAKGKSDKATADKARSGKGRSTSDSGSRDKAVKGAAAAGAAGVAGAAAAGALTPDERGGKDAPADRPRRPRPPEDQPEGPAGRGEPTRRKRPAGEPPARRPRGPEDGPPPRRPRPADAPPPGREAPPREGRRPRTPPDAAERKRRVEEWPDSIPGPKRPARPQRPQRPQRPRGEQPPPGERPPRRGQPPRRPWDDEA</sequence>
<keyword evidence="5" id="KW-1185">Reference proteome</keyword>
<feature type="compositionally biased region" description="Basic and acidic residues" evidence="1">
    <location>
        <begin position="154"/>
        <end position="190"/>
    </location>
</feature>
<protein>
    <recommendedName>
        <fullName evidence="3">DUF6542 domain-containing protein</fullName>
    </recommendedName>
</protein>
<keyword evidence="2" id="KW-0472">Membrane</keyword>
<dbReference type="Pfam" id="PF20177">
    <property type="entry name" value="DUF6542"/>
    <property type="match status" value="1"/>
</dbReference>
<feature type="transmembrane region" description="Helical" evidence="2">
    <location>
        <begin position="63"/>
        <end position="80"/>
    </location>
</feature>
<dbReference type="AlphaFoldDB" id="A0A660CAL5"/>
<evidence type="ECO:0000313" key="4">
    <source>
        <dbReference type="EMBL" id="TWH20630.1"/>
    </source>
</evidence>
<proteinExistence type="predicted"/>
<keyword evidence="2" id="KW-1133">Transmembrane helix</keyword>
<organism evidence="4 5">
    <name type="scientific">Prauserella rugosa</name>
    <dbReference type="NCBI Taxonomy" id="43354"/>
    <lineage>
        <taxon>Bacteria</taxon>
        <taxon>Bacillati</taxon>
        <taxon>Actinomycetota</taxon>
        <taxon>Actinomycetes</taxon>
        <taxon>Pseudonocardiales</taxon>
        <taxon>Pseudonocardiaceae</taxon>
        <taxon>Prauserella</taxon>
    </lineage>
</organism>
<keyword evidence="2" id="KW-0812">Transmembrane</keyword>
<feature type="transmembrane region" description="Helical" evidence="2">
    <location>
        <begin position="34"/>
        <end position="57"/>
    </location>
</feature>
<reference evidence="4 5" key="1">
    <citation type="submission" date="2019-07" db="EMBL/GenBank/DDBJ databases">
        <title>R&amp;d 2014.</title>
        <authorList>
            <person name="Klenk H.-P."/>
        </authorList>
    </citation>
    <scope>NUCLEOTIDE SEQUENCE [LARGE SCALE GENOMIC DNA]</scope>
    <source>
        <strain evidence="4 5">DSM 43194</strain>
    </source>
</reference>
<dbReference type="InterPro" id="IPR046672">
    <property type="entry name" value="DUF6542"/>
</dbReference>
<feature type="region of interest" description="Disordered" evidence="1">
    <location>
        <begin position="154"/>
        <end position="372"/>
    </location>
</feature>
<comment type="caution">
    <text evidence="4">The sequence shown here is derived from an EMBL/GenBank/DDBJ whole genome shotgun (WGS) entry which is preliminary data.</text>
</comment>